<organism evidence="1 2">
    <name type="scientific">Arctium lappa</name>
    <name type="common">Greater burdock</name>
    <name type="synonym">Lappa major</name>
    <dbReference type="NCBI Taxonomy" id="4217"/>
    <lineage>
        <taxon>Eukaryota</taxon>
        <taxon>Viridiplantae</taxon>
        <taxon>Streptophyta</taxon>
        <taxon>Embryophyta</taxon>
        <taxon>Tracheophyta</taxon>
        <taxon>Spermatophyta</taxon>
        <taxon>Magnoliopsida</taxon>
        <taxon>eudicotyledons</taxon>
        <taxon>Gunneridae</taxon>
        <taxon>Pentapetalae</taxon>
        <taxon>asterids</taxon>
        <taxon>campanulids</taxon>
        <taxon>Asterales</taxon>
        <taxon>Asteraceae</taxon>
        <taxon>Carduoideae</taxon>
        <taxon>Cardueae</taxon>
        <taxon>Arctiinae</taxon>
        <taxon>Arctium</taxon>
    </lineage>
</organism>
<keyword evidence="2" id="KW-1185">Reference proteome</keyword>
<proteinExistence type="predicted"/>
<evidence type="ECO:0000313" key="1">
    <source>
        <dbReference type="EMBL" id="KAI3715379.1"/>
    </source>
</evidence>
<evidence type="ECO:0000313" key="2">
    <source>
        <dbReference type="Proteomes" id="UP001055879"/>
    </source>
</evidence>
<sequence length="341" mass="38145">MVPKYIESSIKIPRPRPTLKHVGTKEVEEPSLQHQVLEEAREFEQIQPLEDKVKEVIQELNSLKRNLKPTSEPSQSSNQKEDMRSSQKANLCGSSNRFGDWNSHPKLTLFSHRSMRSRLTLKNSLSVLYESVDSQLTQHGETLKEILAILQCPTSSITVPTSSFIADDRLTLKMVADIGVQMLSCFADLEKKMLALIAQPPQSSEAQVEDENDYSDDAEVIAIIPSEVVPTAPTTIITEDDDDDDDEEEEDDDDDDEEPEIPDTGADLDGDDNDAGDDDDDFFIQHTPCTIVKGISINDPQSQGRGLLNKTKNPTKAKAKAKNWLKTTWQFCEELRGNSLC</sequence>
<protein>
    <submittedName>
        <fullName evidence="1">Uncharacterized protein</fullName>
    </submittedName>
</protein>
<gene>
    <name evidence="1" type="ORF">L6452_22360</name>
</gene>
<name>A0ACB9AYR6_ARCLA</name>
<dbReference type="EMBL" id="CM042053">
    <property type="protein sequence ID" value="KAI3715379.1"/>
    <property type="molecule type" value="Genomic_DNA"/>
</dbReference>
<reference evidence="1 2" key="2">
    <citation type="journal article" date="2022" name="Mol. Ecol. Resour.">
        <title>The genomes of chicory, endive, great burdock and yacon provide insights into Asteraceae paleo-polyploidization history and plant inulin production.</title>
        <authorList>
            <person name="Fan W."/>
            <person name="Wang S."/>
            <person name="Wang H."/>
            <person name="Wang A."/>
            <person name="Jiang F."/>
            <person name="Liu H."/>
            <person name="Zhao H."/>
            <person name="Xu D."/>
            <person name="Zhang Y."/>
        </authorList>
    </citation>
    <scope>NUCLEOTIDE SEQUENCE [LARGE SCALE GENOMIC DNA]</scope>
    <source>
        <strain evidence="2">cv. Niubang</strain>
    </source>
</reference>
<accession>A0ACB9AYR6</accession>
<comment type="caution">
    <text evidence="1">The sequence shown here is derived from an EMBL/GenBank/DDBJ whole genome shotgun (WGS) entry which is preliminary data.</text>
</comment>
<dbReference type="Proteomes" id="UP001055879">
    <property type="component" value="Linkage Group LG07"/>
</dbReference>
<reference evidence="2" key="1">
    <citation type="journal article" date="2022" name="Mol. Ecol. Resour.">
        <title>The genomes of chicory, endive, great burdock and yacon provide insights into Asteraceae palaeo-polyploidization history and plant inulin production.</title>
        <authorList>
            <person name="Fan W."/>
            <person name="Wang S."/>
            <person name="Wang H."/>
            <person name="Wang A."/>
            <person name="Jiang F."/>
            <person name="Liu H."/>
            <person name="Zhao H."/>
            <person name="Xu D."/>
            <person name="Zhang Y."/>
        </authorList>
    </citation>
    <scope>NUCLEOTIDE SEQUENCE [LARGE SCALE GENOMIC DNA]</scope>
    <source>
        <strain evidence="2">cv. Niubang</strain>
    </source>
</reference>